<dbReference type="RefSeq" id="WP_013037333.1">
    <property type="nucleotide sequence ID" value="NC_014002.1"/>
</dbReference>
<name>D5EB39_METMS</name>
<feature type="transmembrane region" description="Helical" evidence="1">
    <location>
        <begin position="12"/>
        <end position="32"/>
    </location>
</feature>
<accession>D5EB39</accession>
<protein>
    <submittedName>
        <fullName evidence="2">Uncharacterized protein</fullName>
    </submittedName>
</protein>
<gene>
    <name evidence="2" type="ordered locus">Mmah_0867</name>
</gene>
<dbReference type="HOGENOM" id="CLU_079273_0_0_2"/>
<keyword evidence="1" id="KW-1133">Transmembrane helix</keyword>
<dbReference type="KEGG" id="mmh:Mmah_0867"/>
<keyword evidence="3" id="KW-1185">Reference proteome</keyword>
<sequence length="303" mass="33949" precursor="true">MSPRKKDEKKYTKYVGIFLAVIMVGSIGMFFFSGGSTNNNNEQTSENVQAAGFESVPGKHVSISFNSIHDGLEATPENVTNAMYIDFASTKGTPLQYLASNIYVKMYTNANISMYNNFYKSNVTKMYIAGYRNSSRIEMHDINPQIVAFPYYMAPETYKGYQPLLLNQGTYRAIIGKPIILGDQQSVEDTIDVIEGDTNSSQNFKQILRFANEKAPIQQIIDVDDESADEYYIEWSIDGYNTFKRTSIYGSPAESTMTKLTERASNASQRGLEYNITSYGNITKVDITTNSSNLGALLEEPSR</sequence>
<dbReference type="Proteomes" id="UP000001059">
    <property type="component" value="Chromosome"/>
</dbReference>
<keyword evidence="1" id="KW-0472">Membrane</keyword>
<proteinExistence type="predicted"/>
<dbReference type="OrthoDB" id="147885at2157"/>
<evidence type="ECO:0000256" key="1">
    <source>
        <dbReference type="SAM" id="Phobius"/>
    </source>
</evidence>
<organism evidence="2 3">
    <name type="scientific">Methanohalophilus mahii (strain ATCC 35705 / DSM 5219 / SLP)</name>
    <dbReference type="NCBI Taxonomy" id="547558"/>
    <lineage>
        <taxon>Archaea</taxon>
        <taxon>Methanobacteriati</taxon>
        <taxon>Methanobacteriota</taxon>
        <taxon>Stenosarchaea group</taxon>
        <taxon>Methanomicrobia</taxon>
        <taxon>Methanosarcinales</taxon>
        <taxon>Methanosarcinaceae</taxon>
        <taxon>Methanohalophilus</taxon>
    </lineage>
</organism>
<dbReference type="EMBL" id="CP001994">
    <property type="protein sequence ID" value="ADE36390.1"/>
    <property type="molecule type" value="Genomic_DNA"/>
</dbReference>
<dbReference type="GeneID" id="8983031"/>
<reference evidence="2 3" key="1">
    <citation type="submission" date="2010-03" db="EMBL/GenBank/DDBJ databases">
        <title>The complete genome of Methanohalophilus mahii DSM 5219.</title>
        <authorList>
            <consortium name="US DOE Joint Genome Institute (JGI-PGF)"/>
            <person name="Lucas S."/>
            <person name="Copeland A."/>
            <person name="Lapidus A."/>
            <person name="Glavina del Rio T."/>
            <person name="Dalin E."/>
            <person name="Tice H."/>
            <person name="Bruce D."/>
            <person name="Goodwin L."/>
            <person name="Pitluck S."/>
            <person name="Kyrpides N."/>
            <person name="Mavromatis K."/>
            <person name="Ivanova N."/>
            <person name="Lykidis A."/>
            <person name="Saunders E."/>
            <person name="Brettin T."/>
            <person name="Detter J.C."/>
            <person name="Han C."/>
            <person name="Land M."/>
            <person name="Hauser L."/>
            <person name="Markowitz V."/>
            <person name="Cheng J.-F."/>
            <person name="Hugenholtz P."/>
            <person name="Woyke T."/>
            <person name="Wu D."/>
            <person name="Spring S."/>
            <person name="Schneider S."/>
            <person name="Schroeder M."/>
            <person name="Klenk H.-P."/>
            <person name="Eisen J.A."/>
        </authorList>
    </citation>
    <scope>NUCLEOTIDE SEQUENCE [LARGE SCALE GENOMIC DNA]</scope>
    <source>
        <strain evidence="3">ATCC 35705 / DSM 5219 / SLP</strain>
    </source>
</reference>
<dbReference type="AlphaFoldDB" id="D5EB39"/>
<evidence type="ECO:0000313" key="3">
    <source>
        <dbReference type="Proteomes" id="UP000001059"/>
    </source>
</evidence>
<keyword evidence="1" id="KW-0812">Transmembrane</keyword>
<evidence type="ECO:0000313" key="2">
    <source>
        <dbReference type="EMBL" id="ADE36390.1"/>
    </source>
</evidence>